<accession>A0A161W5R4</accession>
<dbReference type="Proteomes" id="UP000076584">
    <property type="component" value="Unassembled WGS sequence"/>
</dbReference>
<proteinExistence type="predicted"/>
<dbReference type="AlphaFoldDB" id="A0A161W5R4"/>
<gene>
    <name evidence="1" type="ORF">CI238_09538</name>
</gene>
<comment type="caution">
    <text evidence="1">The sequence shown here is derived from an EMBL/GenBank/DDBJ whole genome shotgun (WGS) entry which is preliminary data.</text>
</comment>
<name>A0A161W5R4_COLIC</name>
<keyword evidence="2" id="KW-1185">Reference proteome</keyword>
<protein>
    <submittedName>
        <fullName evidence="1">Uncharacterized protein</fullName>
    </submittedName>
</protein>
<dbReference type="EMBL" id="LFIW01002137">
    <property type="protein sequence ID" value="KZL79178.1"/>
    <property type="molecule type" value="Genomic_DNA"/>
</dbReference>
<sequence>MGSFPTSFSPGRLTLRHLGTSTRTSALPFAYFLLKNRQYAPLLWSRLWSFYAFAVDRFLCMDTRHQCRWCPFKPCDTTSTAPEERYFLFEIETDSTMTEAVIACY</sequence>
<evidence type="ECO:0000313" key="1">
    <source>
        <dbReference type="EMBL" id="KZL79178.1"/>
    </source>
</evidence>
<organism evidence="1 2">
    <name type="scientific">Colletotrichum incanum</name>
    <name type="common">Soybean anthracnose fungus</name>
    <dbReference type="NCBI Taxonomy" id="1573173"/>
    <lineage>
        <taxon>Eukaryota</taxon>
        <taxon>Fungi</taxon>
        <taxon>Dikarya</taxon>
        <taxon>Ascomycota</taxon>
        <taxon>Pezizomycotina</taxon>
        <taxon>Sordariomycetes</taxon>
        <taxon>Hypocreomycetidae</taxon>
        <taxon>Glomerellales</taxon>
        <taxon>Glomerellaceae</taxon>
        <taxon>Colletotrichum</taxon>
        <taxon>Colletotrichum spaethianum species complex</taxon>
    </lineage>
</organism>
<evidence type="ECO:0000313" key="2">
    <source>
        <dbReference type="Proteomes" id="UP000076584"/>
    </source>
</evidence>
<reference evidence="1 2" key="1">
    <citation type="submission" date="2015-06" db="EMBL/GenBank/DDBJ databases">
        <title>Survival trade-offs in plant roots during colonization by closely related pathogenic and mutualistic fungi.</title>
        <authorList>
            <person name="Hacquard S."/>
            <person name="Kracher B."/>
            <person name="Hiruma K."/>
            <person name="Weinman A."/>
            <person name="Muench P."/>
            <person name="Garrido Oter R."/>
            <person name="Ver Loren van Themaat E."/>
            <person name="Dallerey J.-F."/>
            <person name="Damm U."/>
            <person name="Henrissat B."/>
            <person name="Lespinet O."/>
            <person name="Thon M."/>
            <person name="Kemen E."/>
            <person name="McHardy A.C."/>
            <person name="Schulze-Lefert P."/>
            <person name="O'Connell R.J."/>
        </authorList>
    </citation>
    <scope>NUCLEOTIDE SEQUENCE [LARGE SCALE GENOMIC DNA]</scope>
    <source>
        <strain evidence="1 2">MAFF 238704</strain>
    </source>
</reference>